<proteinExistence type="inferred from homology"/>
<name>A0ABS7I0P7_9MICO</name>
<comment type="similarity">
    <text evidence="1">Belongs to the ATP-dependent AMP-binding enzyme family.</text>
</comment>
<feature type="domain" description="AMP-dependent synthetase/ligase" evidence="5">
    <location>
        <begin position="107"/>
        <end position="472"/>
    </location>
</feature>
<dbReference type="InterPro" id="IPR032387">
    <property type="entry name" value="ACAS_N"/>
</dbReference>
<evidence type="ECO:0000256" key="4">
    <source>
        <dbReference type="ARBA" id="ARBA00022840"/>
    </source>
</evidence>
<dbReference type="EC" id="6.2.1.16" evidence="8"/>
<dbReference type="Pfam" id="PF16177">
    <property type="entry name" value="ACAS_N"/>
    <property type="match status" value="1"/>
</dbReference>
<dbReference type="Gene3D" id="3.30.300.30">
    <property type="match status" value="1"/>
</dbReference>
<keyword evidence="9" id="KW-1185">Reference proteome</keyword>
<evidence type="ECO:0000259" key="7">
    <source>
        <dbReference type="Pfam" id="PF16177"/>
    </source>
</evidence>
<dbReference type="GO" id="GO:0030729">
    <property type="term" value="F:acetoacetate-CoA ligase activity"/>
    <property type="evidence" value="ECO:0007669"/>
    <property type="project" value="UniProtKB-EC"/>
</dbReference>
<dbReference type="PANTHER" id="PTHR42921:SF1">
    <property type="entry name" value="ACETOACETYL-COA SYNTHETASE"/>
    <property type="match status" value="1"/>
</dbReference>
<feature type="domain" description="AMP-binding enzyme C-terminal" evidence="6">
    <location>
        <begin position="538"/>
        <end position="611"/>
    </location>
</feature>
<gene>
    <name evidence="8" type="ORF">JNB61_11505</name>
</gene>
<dbReference type="EMBL" id="JAEUAX010000005">
    <property type="protein sequence ID" value="MBW9110401.1"/>
    <property type="molecule type" value="Genomic_DNA"/>
</dbReference>
<comment type="caution">
    <text evidence="8">The sequence shown here is derived from an EMBL/GenBank/DDBJ whole genome shotgun (WGS) entry which is preliminary data.</text>
</comment>
<dbReference type="InterPro" id="IPR025110">
    <property type="entry name" value="AMP-bd_C"/>
</dbReference>
<dbReference type="InterPro" id="IPR042099">
    <property type="entry name" value="ANL_N_sf"/>
</dbReference>
<protein>
    <submittedName>
        <fullName evidence="8">Acetoacetate--CoA ligase</fullName>
        <ecNumber evidence="8">6.2.1.16</ecNumber>
    </submittedName>
</protein>
<evidence type="ECO:0000259" key="5">
    <source>
        <dbReference type="Pfam" id="PF00501"/>
    </source>
</evidence>
<dbReference type="InterPro" id="IPR020845">
    <property type="entry name" value="AMP-binding_CS"/>
</dbReference>
<evidence type="ECO:0000259" key="6">
    <source>
        <dbReference type="Pfam" id="PF13193"/>
    </source>
</evidence>
<dbReference type="Proteomes" id="UP000777440">
    <property type="component" value="Unassembled WGS sequence"/>
</dbReference>
<feature type="domain" description="Acetyl-coenzyme A synthetase N-terminal" evidence="7">
    <location>
        <begin position="43"/>
        <end position="96"/>
    </location>
</feature>
<dbReference type="SUPFAM" id="SSF56801">
    <property type="entry name" value="Acetyl-CoA synthetase-like"/>
    <property type="match status" value="1"/>
</dbReference>
<dbReference type="Gene3D" id="3.40.50.12780">
    <property type="entry name" value="N-terminal domain of ligase-like"/>
    <property type="match status" value="1"/>
</dbReference>
<dbReference type="PANTHER" id="PTHR42921">
    <property type="entry name" value="ACETOACETYL-COA SYNTHETASE"/>
    <property type="match status" value="1"/>
</dbReference>
<organism evidence="8 9">
    <name type="scientific">Microbacterium ureisolvens</name>
    <dbReference type="NCBI Taxonomy" id="2781186"/>
    <lineage>
        <taxon>Bacteria</taxon>
        <taxon>Bacillati</taxon>
        <taxon>Actinomycetota</taxon>
        <taxon>Actinomycetes</taxon>
        <taxon>Micrococcales</taxon>
        <taxon>Microbacteriaceae</taxon>
        <taxon>Microbacterium</taxon>
    </lineage>
</organism>
<keyword evidence="3" id="KW-0547">Nucleotide-binding</keyword>
<dbReference type="NCBIfam" id="TIGR01217">
    <property type="entry name" value="ac_ac_CoA_syn"/>
    <property type="match status" value="1"/>
</dbReference>
<accession>A0ABS7I0P7</accession>
<dbReference type="Pfam" id="PF00501">
    <property type="entry name" value="AMP-binding"/>
    <property type="match status" value="1"/>
</dbReference>
<dbReference type="InterPro" id="IPR005914">
    <property type="entry name" value="Acac_CoA_synth"/>
</dbReference>
<keyword evidence="4" id="KW-0067">ATP-binding</keyword>
<evidence type="ECO:0000256" key="1">
    <source>
        <dbReference type="ARBA" id="ARBA00006432"/>
    </source>
</evidence>
<evidence type="ECO:0000313" key="8">
    <source>
        <dbReference type="EMBL" id="MBW9110401.1"/>
    </source>
</evidence>
<keyword evidence="2 8" id="KW-0436">Ligase</keyword>
<sequence>MVNPEAGVGEVAWRLEPSLRAQTNVARFTAFLRARGVELGEDYDDLWQWSVDEPEKFWSEWADFAGVTMGGPGGPVRSADPMPGTRWFPGRRLNCARELLAGHEGTAIVALSERGERTEVSFADLRAEVAAFAAHLRAHGVGAGDRVVGILPNIPEAVIALLATASIGAVWSVCAPEFGPGAIVSRFAQLEPKVLIAVPGYELGGTDRHREAELAEVLGSLPSVRHVVWVTGHTNARPVDSVAESCGWADALRAGAEPAFVDVDFDHPLWVLFSSGTTGVPKGIVHGHGGALLEQLKLCSIHDDIRPGDRVLTIASTSWVVWNGLVAALGVGATIVLLDGNPTYPGLDRVWQVADGERVSVLGVGAGFVHACAKDRLEPARDHDLSALRVVTVTGSPLSADGYRWVYRSVGDVWLTSQSGGTDIASIFVGGVPTLPVRVGYIQAPALGVRVESWDADGYPTLGRGELVVSAPLPSMPLRFWGDPEGERYHDSYFSTFPGVWRHGDFIEFSKEGIVIHGRSDSTLNRNGIRLGSADIYAAVERLPQIAEAMIVGVELGTDYYMPLFIVLTPGADAEDARAAVRASIRTNLSPRYLPDDIVVMPGIPHTKTGKKLEVPVKRLLQGAPLDEVVDRGAVDDAALLDHFAVFARTKSSTAGASL</sequence>
<evidence type="ECO:0000256" key="2">
    <source>
        <dbReference type="ARBA" id="ARBA00022598"/>
    </source>
</evidence>
<dbReference type="NCBIfam" id="NF002937">
    <property type="entry name" value="PRK03584.1"/>
    <property type="match status" value="1"/>
</dbReference>
<evidence type="ECO:0000313" key="9">
    <source>
        <dbReference type="Proteomes" id="UP000777440"/>
    </source>
</evidence>
<reference evidence="8 9" key="1">
    <citation type="journal article" date="2021" name="MBio">
        <title>Poor Competitiveness of Bradyrhizobium in Pigeon Pea Root Colonization in Indian Soils.</title>
        <authorList>
            <person name="Chalasani D."/>
            <person name="Basu A."/>
            <person name="Pullabhotla S.V.S.R.N."/>
            <person name="Jorrin B."/>
            <person name="Neal A.L."/>
            <person name="Poole P.S."/>
            <person name="Podile A.R."/>
            <person name="Tkacz A."/>
        </authorList>
    </citation>
    <scope>NUCLEOTIDE SEQUENCE [LARGE SCALE GENOMIC DNA]</scope>
    <source>
        <strain evidence="8 9">HU12</strain>
    </source>
</reference>
<evidence type="ECO:0000256" key="3">
    <source>
        <dbReference type="ARBA" id="ARBA00022741"/>
    </source>
</evidence>
<dbReference type="PROSITE" id="PS00455">
    <property type="entry name" value="AMP_BINDING"/>
    <property type="match status" value="1"/>
</dbReference>
<dbReference type="InterPro" id="IPR000873">
    <property type="entry name" value="AMP-dep_synth/lig_dom"/>
</dbReference>
<dbReference type="InterPro" id="IPR045851">
    <property type="entry name" value="AMP-bd_C_sf"/>
</dbReference>
<dbReference type="Pfam" id="PF13193">
    <property type="entry name" value="AMP-binding_C"/>
    <property type="match status" value="1"/>
</dbReference>